<comment type="cofactor">
    <cofactor evidence="1">
        <name>Mg(2+)</name>
        <dbReference type="ChEBI" id="CHEBI:18420"/>
    </cofactor>
</comment>
<dbReference type="PANTHER" id="PTHR32308">
    <property type="entry name" value="LYASE BETA SUBUNIT, PUTATIVE (AFU_ORTHOLOGUE AFUA_4G13030)-RELATED"/>
    <property type="match status" value="1"/>
</dbReference>
<feature type="binding site" evidence="5">
    <location>
        <position position="145"/>
    </location>
    <ligand>
        <name>Mg(2+)</name>
        <dbReference type="ChEBI" id="CHEBI:18420"/>
    </ligand>
</feature>
<dbReference type="PIRSF" id="PIRSF015582">
    <property type="entry name" value="Cit_lyase_B"/>
    <property type="match status" value="1"/>
</dbReference>
<dbReference type="AlphaFoldDB" id="A0AAU8DJ33"/>
<organism evidence="7">
    <name type="scientific">Nakamurella sp. A5-74</name>
    <dbReference type="NCBI Taxonomy" id="3158264"/>
    <lineage>
        <taxon>Bacteria</taxon>
        <taxon>Bacillati</taxon>
        <taxon>Actinomycetota</taxon>
        <taxon>Actinomycetes</taxon>
        <taxon>Nakamurellales</taxon>
        <taxon>Nakamurellaceae</taxon>
        <taxon>Nakamurella</taxon>
    </lineage>
</organism>
<evidence type="ECO:0000313" key="7">
    <source>
        <dbReference type="EMBL" id="XCG61977.1"/>
    </source>
</evidence>
<evidence type="ECO:0000256" key="1">
    <source>
        <dbReference type="ARBA" id="ARBA00001946"/>
    </source>
</evidence>
<gene>
    <name evidence="7" type="ORF">ABLG96_11840</name>
</gene>
<keyword evidence="3 5" id="KW-0460">Magnesium</keyword>
<dbReference type="Gene3D" id="3.20.20.60">
    <property type="entry name" value="Phosphoenolpyruvate-binding domains"/>
    <property type="match status" value="1"/>
</dbReference>
<keyword evidence="7" id="KW-0456">Lyase</keyword>
<keyword evidence="2 5" id="KW-0479">Metal-binding</keyword>
<dbReference type="InterPro" id="IPR005000">
    <property type="entry name" value="Aldolase/citrate-lyase_domain"/>
</dbReference>
<dbReference type="Pfam" id="PF03328">
    <property type="entry name" value="HpcH_HpaI"/>
    <property type="match status" value="1"/>
</dbReference>
<dbReference type="InterPro" id="IPR011206">
    <property type="entry name" value="Citrate_lyase_beta/mcl1/mcl2"/>
</dbReference>
<reference evidence="7" key="1">
    <citation type="submission" date="2024-05" db="EMBL/GenBank/DDBJ databases">
        <authorList>
            <person name="Cai S.Y."/>
            <person name="Jin L.M."/>
            <person name="Li H.R."/>
        </authorList>
    </citation>
    <scope>NUCLEOTIDE SEQUENCE</scope>
    <source>
        <strain evidence="7">A5-74</strain>
    </source>
</reference>
<dbReference type="GO" id="GO:0000287">
    <property type="term" value="F:magnesium ion binding"/>
    <property type="evidence" value="ECO:0007669"/>
    <property type="project" value="TreeGrafter"/>
</dbReference>
<feature type="binding site" evidence="4">
    <location>
        <position position="118"/>
    </location>
    <ligand>
        <name>substrate</name>
    </ligand>
</feature>
<dbReference type="PANTHER" id="PTHR32308:SF10">
    <property type="entry name" value="CITRATE LYASE SUBUNIT BETA"/>
    <property type="match status" value="1"/>
</dbReference>
<feature type="binding site" evidence="5">
    <location>
        <position position="118"/>
    </location>
    <ligand>
        <name>Mg(2+)</name>
        <dbReference type="ChEBI" id="CHEBI:18420"/>
    </ligand>
</feature>
<proteinExistence type="predicted"/>
<dbReference type="SUPFAM" id="SSF51621">
    <property type="entry name" value="Phosphoenolpyruvate/pyruvate domain"/>
    <property type="match status" value="1"/>
</dbReference>
<dbReference type="GO" id="GO:0006107">
    <property type="term" value="P:oxaloacetate metabolic process"/>
    <property type="evidence" value="ECO:0007669"/>
    <property type="project" value="TreeGrafter"/>
</dbReference>
<protein>
    <submittedName>
        <fullName evidence="7">CoA ester lyase</fullName>
    </submittedName>
</protein>
<sequence>MTHRVPLTLLYVPADRPDRIRRALDSPADVVIIDLEDAVTPAAKETARRTVTELEFEPGRSVQVRVNAAGTPWHDDDLSMAASLDERVQLRLPKCESAEVIGAVADRVGSRALHLLIESALGVERAYLLAGSHPQVATIGLGEADLLADLRAADPAALSWARGRIVTAAAAAALPAPTMSVFPDHRDSGGLRASCSEGRSLGFLGRAAIHPAQLPVIVEAFAPSTAEIEVARQVVAAAEAGAQIGRGAVALPSGKFVDAAVVRQARTVLTLADRGPDG</sequence>
<dbReference type="InterPro" id="IPR040442">
    <property type="entry name" value="Pyrv_kinase-like_dom_sf"/>
</dbReference>
<name>A0AAU8DJ33_9ACTN</name>
<evidence type="ECO:0000256" key="5">
    <source>
        <dbReference type="PIRSR" id="PIRSR015582-2"/>
    </source>
</evidence>
<feature type="domain" description="HpcH/HpaI aldolase/citrate lyase" evidence="6">
    <location>
        <begin position="8"/>
        <end position="211"/>
    </location>
</feature>
<evidence type="ECO:0000256" key="3">
    <source>
        <dbReference type="ARBA" id="ARBA00022842"/>
    </source>
</evidence>
<feature type="binding site" evidence="4">
    <location>
        <position position="65"/>
    </location>
    <ligand>
        <name>substrate</name>
    </ligand>
</feature>
<evidence type="ECO:0000256" key="2">
    <source>
        <dbReference type="ARBA" id="ARBA00022723"/>
    </source>
</evidence>
<evidence type="ECO:0000256" key="4">
    <source>
        <dbReference type="PIRSR" id="PIRSR015582-1"/>
    </source>
</evidence>
<dbReference type="RefSeq" id="WP_353647593.1">
    <property type="nucleotide sequence ID" value="NZ_CP159218.1"/>
</dbReference>
<dbReference type="GO" id="GO:0016829">
    <property type="term" value="F:lyase activity"/>
    <property type="evidence" value="ECO:0007669"/>
    <property type="project" value="UniProtKB-KW"/>
</dbReference>
<accession>A0AAU8DJ33</accession>
<evidence type="ECO:0000259" key="6">
    <source>
        <dbReference type="Pfam" id="PF03328"/>
    </source>
</evidence>
<dbReference type="InterPro" id="IPR015813">
    <property type="entry name" value="Pyrv/PenolPyrv_kinase-like_dom"/>
</dbReference>
<dbReference type="EMBL" id="CP159218">
    <property type="protein sequence ID" value="XCG61977.1"/>
    <property type="molecule type" value="Genomic_DNA"/>
</dbReference>